<dbReference type="PANTHER" id="PTHR35532">
    <property type="entry name" value="SIMILAR TO POLYHYDROXYALKANOATE DEPOLYMERASE"/>
    <property type="match status" value="1"/>
</dbReference>
<organism evidence="3 4">
    <name type="scientific">Nannocystis pusilla</name>
    <dbReference type="NCBI Taxonomy" id="889268"/>
    <lineage>
        <taxon>Bacteria</taxon>
        <taxon>Pseudomonadati</taxon>
        <taxon>Myxococcota</taxon>
        <taxon>Polyangia</taxon>
        <taxon>Nannocystales</taxon>
        <taxon>Nannocystaceae</taxon>
        <taxon>Nannocystis</taxon>
    </lineage>
</organism>
<evidence type="ECO:0000313" key="4">
    <source>
        <dbReference type="Proteomes" id="UP001139031"/>
    </source>
</evidence>
<reference evidence="3" key="1">
    <citation type="submission" date="2021-08" db="EMBL/GenBank/DDBJ databases">
        <authorList>
            <person name="Stevens D.C."/>
        </authorList>
    </citation>
    <scope>NUCLEOTIDE SEQUENCE</scope>
    <source>
        <strain evidence="3">DSM 53165</strain>
    </source>
</reference>
<evidence type="ECO:0000259" key="2">
    <source>
        <dbReference type="Pfam" id="PF06452"/>
    </source>
</evidence>
<proteinExistence type="predicted"/>
<dbReference type="Proteomes" id="UP001139031">
    <property type="component" value="Unassembled WGS sequence"/>
</dbReference>
<dbReference type="Pfam" id="PF06452">
    <property type="entry name" value="CBM9_1"/>
    <property type="match status" value="1"/>
</dbReference>
<dbReference type="Gene3D" id="2.60.40.1190">
    <property type="match status" value="1"/>
</dbReference>
<gene>
    <name evidence="3" type="ORF">K7C98_16530</name>
</gene>
<dbReference type="SUPFAM" id="SSF49344">
    <property type="entry name" value="CBD9-like"/>
    <property type="match status" value="1"/>
</dbReference>
<dbReference type="PANTHER" id="PTHR35532:SF5">
    <property type="entry name" value="CARBOHYDRATE-BINDING DOMAIN-CONTAINING PROTEIN"/>
    <property type="match status" value="1"/>
</dbReference>
<evidence type="ECO:0000313" key="3">
    <source>
        <dbReference type="EMBL" id="MBZ5710868.1"/>
    </source>
</evidence>
<dbReference type="CDD" id="cd09620">
    <property type="entry name" value="CBM9_like_3"/>
    <property type="match status" value="1"/>
</dbReference>
<dbReference type="RefSeq" id="WP_224192637.1">
    <property type="nucleotide sequence ID" value="NZ_JAIRAU010000020.1"/>
</dbReference>
<protein>
    <submittedName>
        <fullName evidence="3">Carbohydrate-binding family 9-like protein</fullName>
    </submittedName>
</protein>
<feature type="region of interest" description="Disordered" evidence="1">
    <location>
        <begin position="21"/>
        <end position="53"/>
    </location>
</feature>
<name>A0ABS7TRL8_9BACT</name>
<feature type="domain" description="Carbohydrate-binding" evidence="2">
    <location>
        <begin position="245"/>
        <end position="396"/>
    </location>
</feature>
<evidence type="ECO:0000256" key="1">
    <source>
        <dbReference type="SAM" id="MobiDB-lite"/>
    </source>
</evidence>
<comment type="caution">
    <text evidence="3">The sequence shown here is derived from an EMBL/GenBank/DDBJ whole genome shotgun (WGS) entry which is preliminary data.</text>
</comment>
<dbReference type="InterPro" id="IPR010502">
    <property type="entry name" value="Carb-bd_dom_fam9"/>
</dbReference>
<accession>A0ABS7TRL8</accession>
<dbReference type="EMBL" id="JAIRAU010000020">
    <property type="protein sequence ID" value="MBZ5710868.1"/>
    <property type="molecule type" value="Genomic_DNA"/>
</dbReference>
<keyword evidence="4" id="KW-1185">Reference proteome</keyword>
<dbReference type="PROSITE" id="PS51257">
    <property type="entry name" value="PROKAR_LIPOPROTEIN"/>
    <property type="match status" value="1"/>
</dbReference>
<sequence>MRRAGLAASCLCGHLVAASSCGGDPRGPAERAEPPVEPTLRAGDFADPQGGQRFDGDVTFASGATIGSRQITPADPRAGEAITVRFPAAGIGAGMRLRIGLRAPQIAGLQEARGQTSVPRGQVDDPRDRWVELAGPIEAGEAALTLASPWHASHAVIVAELVGDVAIAGPRRADGVAILGAVRVAAGPMQVAAVRAGSIVVDGVLDEPAWTEQAGAALTLSLDGEPDPTATAQPQAGSLGALAPEFGTRVAFAWDDAYLYAAADVPDDDLWTEYTQQDDPLYKQEAFELFVAATNEGRRYLEYQVSARGVTFDARFPRYRAGDEAWDSRWQTAVRAEGTVDAARDRDRGFVVEVAIPWDELCAETEVVCPPRAGMQLRVNAFRLERAGRKRPIGLSLSPTRAPDFHAWDNAAVLRLL</sequence>